<dbReference type="EMBL" id="JACVEL010000001">
    <property type="protein sequence ID" value="MBC9810944.1"/>
    <property type="molecule type" value="Genomic_DNA"/>
</dbReference>
<dbReference type="RefSeq" id="WP_216713207.1">
    <property type="nucleotide sequence ID" value="NZ_JACVEL010000001.1"/>
</dbReference>
<feature type="domain" description="Gliding motility-associated protein GldM N-terminal" evidence="1">
    <location>
        <begin position="31"/>
        <end position="193"/>
    </location>
</feature>
<keyword evidence="4" id="KW-1185">Reference proteome</keyword>
<feature type="domain" description="Gliding motility-associated protein GldM N-terminal" evidence="1">
    <location>
        <begin position="215"/>
        <end position="295"/>
    </location>
</feature>
<dbReference type="Proteomes" id="UP000652681">
    <property type="component" value="Unassembled WGS sequence"/>
</dbReference>
<reference evidence="3" key="1">
    <citation type="submission" date="2020-09" db="EMBL/GenBank/DDBJ databases">
        <title>Taishania pollutisoli gen. nov., sp. nov., Isolated from Tetrabromobisphenol A-Contaminated Soil.</title>
        <authorList>
            <person name="Chen Q."/>
        </authorList>
    </citation>
    <scope>NUCLEOTIDE SEQUENCE</scope>
    <source>
        <strain evidence="3">CZZ-1</strain>
    </source>
</reference>
<name>A0A8J6TS92_9FLAO</name>
<accession>A0A8J6TS92</accession>
<feature type="domain" description="Gliding motility-associated protein GldM second immunoglobulin-like" evidence="2">
    <location>
        <begin position="411"/>
        <end position="483"/>
    </location>
</feature>
<gene>
    <name evidence="3" type="ORF">H9Y05_00505</name>
</gene>
<evidence type="ECO:0000313" key="4">
    <source>
        <dbReference type="Proteomes" id="UP000652681"/>
    </source>
</evidence>
<evidence type="ECO:0000259" key="2">
    <source>
        <dbReference type="Pfam" id="PF21602"/>
    </source>
</evidence>
<evidence type="ECO:0008006" key="5">
    <source>
        <dbReference type="Google" id="ProtNLM"/>
    </source>
</evidence>
<protein>
    <recommendedName>
        <fullName evidence="5">Gliding motility protein GldM</fullName>
    </recommendedName>
</protein>
<comment type="caution">
    <text evidence="3">The sequence shown here is derived from an EMBL/GenBank/DDBJ whole genome shotgun (WGS) entry which is preliminary data.</text>
</comment>
<proteinExistence type="predicted"/>
<dbReference type="Pfam" id="PF21602">
    <property type="entry name" value="GldM_3rd"/>
    <property type="match status" value="1"/>
</dbReference>
<dbReference type="Pfam" id="PF12081">
    <property type="entry name" value="GldM_1st"/>
    <property type="match status" value="2"/>
</dbReference>
<organism evidence="3 4">
    <name type="scientific">Taishania pollutisoli</name>
    <dbReference type="NCBI Taxonomy" id="2766479"/>
    <lineage>
        <taxon>Bacteria</taxon>
        <taxon>Pseudomonadati</taxon>
        <taxon>Bacteroidota</taxon>
        <taxon>Flavobacteriia</taxon>
        <taxon>Flavobacteriales</taxon>
        <taxon>Crocinitomicaceae</taxon>
        <taxon>Taishania</taxon>
    </lineage>
</organism>
<dbReference type="AlphaFoldDB" id="A0A8J6TS92"/>
<sequence length="586" mass="63904">MAGGKETPRQKMIGMMYLVLTAMLALNVSKDILRAFVAIEENIQKANLVQVDRGDGFIKDVRSELATSKGDENKAKREKLEAVLKQMDAIDKETATIIKFIDDLKLEILNVAGEQTKTTKDQDPLTIVWQKGDGIRPMRLNLDAVSAQDKYDEPMLVLGINEDLKNPKGKGAELWKRYNDYRAKIVELTGTYKLGENSFVVKTTPINEFKDNKDLQKKVEKMIDGNKQANLKEDRPALIDLYAMMTKPERVDIKDVKGLHWVGATFDHSPLVAGIASLSSMQQDILSARALALNTWKSRVTTGEYSFNKIAPLAYGQPIANTGDSVYLQVMMAAFDSDNQPTVVITEGAEGASVKYPGNGQGVVGFKVGGGAEQIVKGTVAIKNKSGVEKKENWEYKVTIMKPSGAISLPELNVLYRSYDNKVEAVASGFDQTVLTGSVPLSKSGNLWIAKPTGSGKEATLTVSGKNTVTGKTQQLLTQKFRVSNLPDPELYWGAAKNGDKGQRTETKLFAKYGPEIPLNAQFRIVSWEVQIPGAQGAPPKGTGGVLDGTASNLIKQAKPGMQVSFICTVVGPDGIQRKRAGAFKV</sequence>
<evidence type="ECO:0000259" key="1">
    <source>
        <dbReference type="Pfam" id="PF12081"/>
    </source>
</evidence>
<dbReference type="InterPro" id="IPR022720">
    <property type="entry name" value="Motility-assoc_prot_GldM_N"/>
</dbReference>
<dbReference type="InterPro" id="IPR048406">
    <property type="entry name" value="GldM_Ig-like-2"/>
</dbReference>
<evidence type="ECO:0000313" key="3">
    <source>
        <dbReference type="EMBL" id="MBC9810944.1"/>
    </source>
</evidence>